<sequence>MKAFFTCLLILIVLFAPVHAFAKDNSSDKAWEQLTDLSDQIFQYVDSKHYSEATAVLKQFNNKWHNISLTVLNVSDLENRIIQSSIIDVNKTINSVSSDKSKRQTAIEFRLAVDAATHNQQPLWMGLKPKLIKPIDDMKEAVKKGDDQTFQHGLNEFLSVYQMIYPSLVIDLSSKQLHDVNSAVNQLTDHRITILQSEKGESQIKALQQQIKALFGIAKMSQVNEQSLWTVGLIGGVIVFTLIYVSWRKYRGQGRYRESKV</sequence>
<feature type="chain" id="PRO_5020907818" evidence="2">
    <location>
        <begin position="23"/>
        <end position="261"/>
    </location>
</feature>
<evidence type="ECO:0000313" key="3">
    <source>
        <dbReference type="EMBL" id="TCP31624.1"/>
    </source>
</evidence>
<dbReference type="AlphaFoldDB" id="A0A4R2PBD8"/>
<keyword evidence="2" id="KW-0732">Signal</keyword>
<keyword evidence="1" id="KW-1133">Transmembrane helix</keyword>
<dbReference type="EMBL" id="SLXK01000002">
    <property type="protein sequence ID" value="TCP31624.1"/>
    <property type="molecule type" value="Genomic_DNA"/>
</dbReference>
<dbReference type="Proteomes" id="UP000295416">
    <property type="component" value="Unassembled WGS sequence"/>
</dbReference>
<evidence type="ECO:0000256" key="1">
    <source>
        <dbReference type="SAM" id="Phobius"/>
    </source>
</evidence>
<dbReference type="OrthoDB" id="2988195at2"/>
<name>A0A4R2PBD8_9BACL</name>
<proteinExistence type="predicted"/>
<evidence type="ECO:0000256" key="2">
    <source>
        <dbReference type="SAM" id="SignalP"/>
    </source>
</evidence>
<feature type="signal peptide" evidence="2">
    <location>
        <begin position="1"/>
        <end position="22"/>
    </location>
</feature>
<dbReference type="RefSeq" id="WP_132743208.1">
    <property type="nucleotide sequence ID" value="NZ_SLXK01000002.1"/>
</dbReference>
<comment type="caution">
    <text evidence="3">The sequence shown here is derived from an EMBL/GenBank/DDBJ whole genome shotgun (WGS) entry which is preliminary data.</text>
</comment>
<reference evidence="3 4" key="1">
    <citation type="submission" date="2019-03" db="EMBL/GenBank/DDBJ databases">
        <title>Genomic Encyclopedia of Type Strains, Phase IV (KMG-IV): sequencing the most valuable type-strain genomes for metagenomic binning, comparative biology and taxonomic classification.</title>
        <authorList>
            <person name="Goeker M."/>
        </authorList>
    </citation>
    <scope>NUCLEOTIDE SEQUENCE [LARGE SCALE GENOMIC DNA]</scope>
    <source>
        <strain evidence="3 4">DSM 19377</strain>
    </source>
</reference>
<organism evidence="3 4">
    <name type="scientific">Scopulibacillus darangshiensis</name>
    <dbReference type="NCBI Taxonomy" id="442528"/>
    <lineage>
        <taxon>Bacteria</taxon>
        <taxon>Bacillati</taxon>
        <taxon>Bacillota</taxon>
        <taxon>Bacilli</taxon>
        <taxon>Bacillales</taxon>
        <taxon>Sporolactobacillaceae</taxon>
        <taxon>Scopulibacillus</taxon>
    </lineage>
</organism>
<protein>
    <submittedName>
        <fullName evidence="3">Sporulation protein YpjB</fullName>
    </submittedName>
</protein>
<evidence type="ECO:0000313" key="4">
    <source>
        <dbReference type="Proteomes" id="UP000295416"/>
    </source>
</evidence>
<dbReference type="InterPro" id="IPR014231">
    <property type="entry name" value="Spore_YpjB"/>
</dbReference>
<gene>
    <name evidence="3" type="ORF">EV207_102114</name>
</gene>
<accession>A0A4R2PBD8</accession>
<keyword evidence="1" id="KW-0812">Transmembrane</keyword>
<keyword evidence="1" id="KW-0472">Membrane</keyword>
<dbReference type="Pfam" id="PF09577">
    <property type="entry name" value="Spore_YpjB"/>
    <property type="match status" value="1"/>
</dbReference>
<feature type="transmembrane region" description="Helical" evidence="1">
    <location>
        <begin position="228"/>
        <end position="247"/>
    </location>
</feature>
<keyword evidence="4" id="KW-1185">Reference proteome</keyword>